<accession>A0A2P5ELQ3</accession>
<dbReference type="OrthoDB" id="10473151at2759"/>
<gene>
    <name evidence="1" type="ORF">TorRG33x02_176800</name>
</gene>
<comment type="caution">
    <text evidence="1">The sequence shown here is derived from an EMBL/GenBank/DDBJ whole genome shotgun (WGS) entry which is preliminary data.</text>
</comment>
<protein>
    <submittedName>
        <fullName evidence="1">Uncharacterized protein</fullName>
    </submittedName>
</protein>
<sequence>MYGVISSTLSFMTQHLKNSGDRPSLFIMYCCDVFSSKFKDSFATICSNENDDNGKIDHMDTILEDFDLSFPDNIIESLFRALIVMASFSFLVTAKIIMYCCATQLSGSSSLVQVLVLVLQWDSIANVC</sequence>
<dbReference type="AlphaFoldDB" id="A0A2P5ELQ3"/>
<dbReference type="EMBL" id="JXTC01000131">
    <property type="protein sequence ID" value="PON86486.1"/>
    <property type="molecule type" value="Genomic_DNA"/>
</dbReference>
<dbReference type="InParanoid" id="A0A2P5ELQ3"/>
<dbReference type="Proteomes" id="UP000237000">
    <property type="component" value="Unassembled WGS sequence"/>
</dbReference>
<reference evidence="2" key="1">
    <citation type="submission" date="2016-06" db="EMBL/GenBank/DDBJ databases">
        <title>Parallel loss of symbiosis genes in relatives of nitrogen-fixing non-legume Parasponia.</title>
        <authorList>
            <person name="Van Velzen R."/>
            <person name="Holmer R."/>
            <person name="Bu F."/>
            <person name="Rutten L."/>
            <person name="Van Zeijl A."/>
            <person name="Liu W."/>
            <person name="Santuari L."/>
            <person name="Cao Q."/>
            <person name="Sharma T."/>
            <person name="Shen D."/>
            <person name="Roswanjaya Y."/>
            <person name="Wardhani T."/>
            <person name="Kalhor M.S."/>
            <person name="Jansen J."/>
            <person name="Van den Hoogen J."/>
            <person name="Gungor B."/>
            <person name="Hartog M."/>
            <person name="Hontelez J."/>
            <person name="Verver J."/>
            <person name="Yang W.-C."/>
            <person name="Schijlen E."/>
            <person name="Repin R."/>
            <person name="Schilthuizen M."/>
            <person name="Schranz E."/>
            <person name="Heidstra R."/>
            <person name="Miyata K."/>
            <person name="Fedorova E."/>
            <person name="Kohlen W."/>
            <person name="Bisseling T."/>
            <person name="Smit S."/>
            <person name="Geurts R."/>
        </authorList>
    </citation>
    <scope>NUCLEOTIDE SEQUENCE [LARGE SCALE GENOMIC DNA]</scope>
    <source>
        <strain evidence="2">cv. RG33-2</strain>
    </source>
</reference>
<evidence type="ECO:0000313" key="2">
    <source>
        <dbReference type="Proteomes" id="UP000237000"/>
    </source>
</evidence>
<organism evidence="1 2">
    <name type="scientific">Trema orientale</name>
    <name type="common">Charcoal tree</name>
    <name type="synonym">Celtis orientalis</name>
    <dbReference type="NCBI Taxonomy" id="63057"/>
    <lineage>
        <taxon>Eukaryota</taxon>
        <taxon>Viridiplantae</taxon>
        <taxon>Streptophyta</taxon>
        <taxon>Embryophyta</taxon>
        <taxon>Tracheophyta</taxon>
        <taxon>Spermatophyta</taxon>
        <taxon>Magnoliopsida</taxon>
        <taxon>eudicotyledons</taxon>
        <taxon>Gunneridae</taxon>
        <taxon>Pentapetalae</taxon>
        <taxon>rosids</taxon>
        <taxon>fabids</taxon>
        <taxon>Rosales</taxon>
        <taxon>Cannabaceae</taxon>
        <taxon>Trema</taxon>
    </lineage>
</organism>
<proteinExistence type="predicted"/>
<keyword evidence="2" id="KW-1185">Reference proteome</keyword>
<evidence type="ECO:0000313" key="1">
    <source>
        <dbReference type="EMBL" id="PON86486.1"/>
    </source>
</evidence>
<name>A0A2P5ELQ3_TREOI</name>